<dbReference type="InterPro" id="IPR002885">
    <property type="entry name" value="PPR_rpt"/>
</dbReference>
<dbReference type="NCBIfam" id="TIGR00756">
    <property type="entry name" value="PPR"/>
    <property type="match status" value="1"/>
</dbReference>
<evidence type="ECO:0000313" key="5">
    <source>
        <dbReference type="EMBL" id="WVZ14695.1"/>
    </source>
</evidence>
<feature type="repeat" description="PPR" evidence="3">
    <location>
        <begin position="282"/>
        <end position="316"/>
    </location>
</feature>
<dbReference type="Pfam" id="PF13041">
    <property type="entry name" value="PPR_2"/>
    <property type="match status" value="1"/>
</dbReference>
<dbReference type="AlphaFoldDB" id="A0AAQ3NST0"/>
<evidence type="ECO:0000313" key="6">
    <source>
        <dbReference type="Proteomes" id="UP001374535"/>
    </source>
</evidence>
<organism evidence="5 6">
    <name type="scientific">Vigna mungo</name>
    <name type="common">Black gram</name>
    <name type="synonym">Phaseolus mungo</name>
    <dbReference type="NCBI Taxonomy" id="3915"/>
    <lineage>
        <taxon>Eukaryota</taxon>
        <taxon>Viridiplantae</taxon>
        <taxon>Streptophyta</taxon>
        <taxon>Embryophyta</taxon>
        <taxon>Tracheophyta</taxon>
        <taxon>Spermatophyta</taxon>
        <taxon>Magnoliopsida</taxon>
        <taxon>eudicotyledons</taxon>
        <taxon>Gunneridae</taxon>
        <taxon>Pentapetalae</taxon>
        <taxon>rosids</taxon>
        <taxon>fabids</taxon>
        <taxon>Fabales</taxon>
        <taxon>Fabaceae</taxon>
        <taxon>Papilionoideae</taxon>
        <taxon>50 kb inversion clade</taxon>
        <taxon>NPAAA clade</taxon>
        <taxon>indigoferoid/millettioid clade</taxon>
        <taxon>Phaseoleae</taxon>
        <taxon>Vigna</taxon>
    </lineage>
</organism>
<evidence type="ECO:0000256" key="4">
    <source>
        <dbReference type="SAM" id="MobiDB-lite"/>
    </source>
</evidence>
<accession>A0AAQ3NST0</accession>
<sequence>MIRPKSDSYKWMSSTGQCDRGRSFCLLQIAEEAKRVMQLCHRRRDRHQMGRDDFNTRWFFKPQLIIASLKIRAVINSRNWTSAHGFEQTHPISEQCHQETVPQTSEGNLESRKNPIGQTSSKQWEDRSFKLTSEKFQASAMRHLDELVSLGGVQAGLKLIGEEVIDETVSFHEALTLELGRNDLHVEVGLRRDPRAGATRRPPLKRFVLILFALDSTTVAPLEPIGKYENAEFADKNRDKYWRRYIANDDTLSKSITKLKVGRRRDAQHVFQNLLIKGYHLDVYTYTVMIIGLCKEGLLDDALTLISHMEDHACMLNAVTLEIIIHALFEKDETDKAE</sequence>
<dbReference type="PANTHER" id="PTHR47932">
    <property type="entry name" value="ATPASE EXPRESSION PROTEIN 3"/>
    <property type="match status" value="1"/>
</dbReference>
<dbReference type="InterPro" id="IPR011990">
    <property type="entry name" value="TPR-like_helical_dom_sf"/>
</dbReference>
<feature type="compositionally biased region" description="Polar residues" evidence="4">
    <location>
        <begin position="98"/>
        <end position="108"/>
    </location>
</feature>
<keyword evidence="2" id="KW-0677">Repeat</keyword>
<evidence type="ECO:0000256" key="2">
    <source>
        <dbReference type="ARBA" id="ARBA00022737"/>
    </source>
</evidence>
<evidence type="ECO:0000256" key="1">
    <source>
        <dbReference type="ARBA" id="ARBA00007626"/>
    </source>
</evidence>
<proteinExistence type="inferred from homology"/>
<dbReference type="PANTHER" id="PTHR47932:SF63">
    <property type="entry name" value="OS08G0290000 PROTEIN"/>
    <property type="match status" value="1"/>
</dbReference>
<protein>
    <recommendedName>
        <fullName evidence="7">Pentatricopeptide repeat-containing protein</fullName>
    </recommendedName>
</protein>
<dbReference type="EMBL" id="CP144697">
    <property type="protein sequence ID" value="WVZ14695.1"/>
    <property type="molecule type" value="Genomic_DNA"/>
</dbReference>
<comment type="similarity">
    <text evidence="1">Belongs to the PPR family. P subfamily.</text>
</comment>
<evidence type="ECO:0000256" key="3">
    <source>
        <dbReference type="PROSITE-ProRule" id="PRU00708"/>
    </source>
</evidence>
<feature type="region of interest" description="Disordered" evidence="4">
    <location>
        <begin position="91"/>
        <end position="125"/>
    </location>
</feature>
<dbReference type="Gene3D" id="1.25.40.10">
    <property type="entry name" value="Tetratricopeptide repeat domain"/>
    <property type="match status" value="1"/>
</dbReference>
<dbReference type="PROSITE" id="PS51375">
    <property type="entry name" value="PPR"/>
    <property type="match status" value="1"/>
</dbReference>
<keyword evidence="6" id="KW-1185">Reference proteome</keyword>
<evidence type="ECO:0008006" key="7">
    <source>
        <dbReference type="Google" id="ProtNLM"/>
    </source>
</evidence>
<name>A0AAQ3NST0_VIGMU</name>
<dbReference type="Proteomes" id="UP001374535">
    <property type="component" value="Chromosome 4"/>
</dbReference>
<reference evidence="5 6" key="1">
    <citation type="journal article" date="2023" name="Life. Sci Alliance">
        <title>Evolutionary insights into 3D genome organization and epigenetic landscape of Vigna mungo.</title>
        <authorList>
            <person name="Junaid A."/>
            <person name="Singh B."/>
            <person name="Bhatia S."/>
        </authorList>
    </citation>
    <scope>NUCLEOTIDE SEQUENCE [LARGE SCALE GENOMIC DNA]</scope>
    <source>
        <strain evidence="5">Urdbean</strain>
    </source>
</reference>
<dbReference type="GO" id="GO:0003729">
    <property type="term" value="F:mRNA binding"/>
    <property type="evidence" value="ECO:0007669"/>
    <property type="project" value="TreeGrafter"/>
</dbReference>
<gene>
    <name evidence="5" type="ORF">V8G54_012261</name>
</gene>